<evidence type="ECO:0000259" key="1">
    <source>
        <dbReference type="Pfam" id="PF01593"/>
    </source>
</evidence>
<evidence type="ECO:0000313" key="3">
    <source>
        <dbReference type="Proteomes" id="UP000626148"/>
    </source>
</evidence>
<dbReference type="InterPro" id="IPR036188">
    <property type="entry name" value="FAD/NAD-bd_sf"/>
</dbReference>
<proteinExistence type="predicted"/>
<dbReference type="AlphaFoldDB" id="A0A918KM65"/>
<comment type="caution">
    <text evidence="2">The sequence shown here is derived from an EMBL/GenBank/DDBJ whole genome shotgun (WGS) entry which is preliminary data.</text>
</comment>
<sequence>MTQTSVAVLGAGPAGLMAAHRLLEAGFAVSIFDAEPRPGGLCGTRTLGTPHGDFRFDYGGHRFLTRDPELLRFVDELMGDDLLHARRSSVIRYRGRTYDYPLNIGNLLRQAPPGLLLGAGFDLLTGGLTRRTSPRGEQASFADWTRHRFGDTLYRHFFAGYSEKLWGIPPETLSGDWAEQRIARLDLRQVARLMLPGHDRGLRGYARHYRYPRLGFGQLFERLGQSLNRLGGDILTGHRVRGLVCEDRRVRAIRTEHAGRLREWPVDAVINTLPLPSVVRMLGGECGLRFRALRFLNIPLAGEAVSPHTWQYLSDPDMLATRLQEPKRRSPAMAPEGFTSVMLEIPCQSGDHRWTAPESVLAERAWSDLVRLGVDRDRDLGYRQSQYAAHAYPLMDLRYAAERRKAIDCLNRYDNLISCGRQGTFRYIFTDTAMEMGQMAACCLIEQEDLRHAIYEHRNEAHVIETDHLDNEPRN</sequence>
<dbReference type="PANTHER" id="PTHR21197:SF0">
    <property type="entry name" value="UDP-GALACTOPYRANOSE MUTASE"/>
    <property type="match status" value="1"/>
</dbReference>
<accession>A0A918KM65</accession>
<dbReference type="RefSeq" id="WP_189611525.1">
    <property type="nucleotide sequence ID" value="NZ_BMXR01000010.1"/>
</dbReference>
<feature type="domain" description="Amine oxidase" evidence="1">
    <location>
        <begin position="14"/>
        <end position="278"/>
    </location>
</feature>
<evidence type="ECO:0000313" key="2">
    <source>
        <dbReference type="EMBL" id="GGX66156.1"/>
    </source>
</evidence>
<dbReference type="EMBL" id="BMXR01000010">
    <property type="protein sequence ID" value="GGX66156.1"/>
    <property type="molecule type" value="Genomic_DNA"/>
</dbReference>
<dbReference type="GO" id="GO:0016491">
    <property type="term" value="F:oxidoreductase activity"/>
    <property type="evidence" value="ECO:0007669"/>
    <property type="project" value="InterPro"/>
</dbReference>
<name>A0A918KM65_9GAMM</name>
<gene>
    <name evidence="2" type="ORF">GCM10007392_37250</name>
</gene>
<dbReference type="Gene3D" id="3.50.50.60">
    <property type="entry name" value="FAD/NAD(P)-binding domain"/>
    <property type="match status" value="1"/>
</dbReference>
<dbReference type="PRINTS" id="PR00419">
    <property type="entry name" value="ADXRDTASE"/>
</dbReference>
<dbReference type="GO" id="GO:0005829">
    <property type="term" value="C:cytosol"/>
    <property type="evidence" value="ECO:0007669"/>
    <property type="project" value="TreeGrafter"/>
</dbReference>
<protein>
    <submittedName>
        <fullName evidence="2">Amine oxidase</fullName>
    </submittedName>
</protein>
<organism evidence="2 3">
    <name type="scientific">Saccharospirillum salsuginis</name>
    <dbReference type="NCBI Taxonomy" id="418750"/>
    <lineage>
        <taxon>Bacteria</taxon>
        <taxon>Pseudomonadati</taxon>
        <taxon>Pseudomonadota</taxon>
        <taxon>Gammaproteobacteria</taxon>
        <taxon>Oceanospirillales</taxon>
        <taxon>Saccharospirillaceae</taxon>
        <taxon>Saccharospirillum</taxon>
    </lineage>
</organism>
<dbReference type="PANTHER" id="PTHR21197">
    <property type="entry name" value="UDP-GALACTOPYRANOSE MUTASE"/>
    <property type="match status" value="1"/>
</dbReference>
<dbReference type="Pfam" id="PF01593">
    <property type="entry name" value="Amino_oxidase"/>
    <property type="match status" value="1"/>
</dbReference>
<dbReference type="GO" id="GO:0050660">
    <property type="term" value="F:flavin adenine dinucleotide binding"/>
    <property type="evidence" value="ECO:0007669"/>
    <property type="project" value="TreeGrafter"/>
</dbReference>
<dbReference type="GO" id="GO:0008767">
    <property type="term" value="F:UDP-galactopyranose mutase activity"/>
    <property type="evidence" value="ECO:0007669"/>
    <property type="project" value="TreeGrafter"/>
</dbReference>
<reference evidence="2" key="2">
    <citation type="submission" date="2020-09" db="EMBL/GenBank/DDBJ databases">
        <authorList>
            <person name="Sun Q."/>
            <person name="Kim S."/>
        </authorList>
    </citation>
    <scope>NUCLEOTIDE SEQUENCE</scope>
    <source>
        <strain evidence="2">KCTC 22169</strain>
    </source>
</reference>
<dbReference type="Proteomes" id="UP000626148">
    <property type="component" value="Unassembled WGS sequence"/>
</dbReference>
<keyword evidence="3" id="KW-1185">Reference proteome</keyword>
<dbReference type="NCBIfam" id="NF005547">
    <property type="entry name" value="PRK07208.1-3"/>
    <property type="match status" value="1"/>
</dbReference>
<dbReference type="InterPro" id="IPR002937">
    <property type="entry name" value="Amino_oxidase"/>
</dbReference>
<reference evidence="2" key="1">
    <citation type="journal article" date="2014" name="Int. J. Syst. Evol. Microbiol.">
        <title>Complete genome sequence of Corynebacterium casei LMG S-19264T (=DSM 44701T), isolated from a smear-ripened cheese.</title>
        <authorList>
            <consortium name="US DOE Joint Genome Institute (JGI-PGF)"/>
            <person name="Walter F."/>
            <person name="Albersmeier A."/>
            <person name="Kalinowski J."/>
            <person name="Ruckert C."/>
        </authorList>
    </citation>
    <scope>NUCLEOTIDE SEQUENCE</scope>
    <source>
        <strain evidence="2">KCTC 22169</strain>
    </source>
</reference>
<dbReference type="SUPFAM" id="SSF51971">
    <property type="entry name" value="Nucleotide-binding domain"/>
    <property type="match status" value="1"/>
</dbReference>